<keyword evidence="2" id="KW-1185">Reference proteome</keyword>
<name>A0A5C3E5C0_9BASI</name>
<protein>
    <submittedName>
        <fullName evidence="1">Uncharacterized protein</fullName>
    </submittedName>
</protein>
<evidence type="ECO:0000313" key="2">
    <source>
        <dbReference type="Proteomes" id="UP000324022"/>
    </source>
</evidence>
<dbReference type="EMBL" id="OOIN01000007">
    <property type="protein sequence ID" value="SPO24599.1"/>
    <property type="molecule type" value="Genomic_DNA"/>
</dbReference>
<dbReference type="Proteomes" id="UP000324022">
    <property type="component" value="Unassembled WGS sequence"/>
</dbReference>
<sequence length="108" mass="12260">MRGREEDPVHDVVEKKTALDLPSVIMYRAPMTSLVCSGMVAVRRGKEFWPKRGLGSRYKSTARERDGKIEGRKSRALLDHLRVATVVRADQHFEASVGLAWKMVLVMH</sequence>
<organism evidence="1 2">
    <name type="scientific">Ustilago trichophora</name>
    <dbReference type="NCBI Taxonomy" id="86804"/>
    <lineage>
        <taxon>Eukaryota</taxon>
        <taxon>Fungi</taxon>
        <taxon>Dikarya</taxon>
        <taxon>Basidiomycota</taxon>
        <taxon>Ustilaginomycotina</taxon>
        <taxon>Ustilaginomycetes</taxon>
        <taxon>Ustilaginales</taxon>
        <taxon>Ustilaginaceae</taxon>
        <taxon>Ustilago</taxon>
    </lineage>
</organism>
<proteinExistence type="predicted"/>
<dbReference type="AlphaFoldDB" id="A0A5C3E5C0"/>
<accession>A0A5C3E5C0</accession>
<evidence type="ECO:0000313" key="1">
    <source>
        <dbReference type="EMBL" id="SPO24599.1"/>
    </source>
</evidence>
<reference evidence="1 2" key="1">
    <citation type="submission" date="2018-03" db="EMBL/GenBank/DDBJ databases">
        <authorList>
            <person name="Guldener U."/>
        </authorList>
    </citation>
    <scope>NUCLEOTIDE SEQUENCE [LARGE SCALE GENOMIC DNA]</scope>
    <source>
        <strain evidence="1 2">NBRC100155</strain>
    </source>
</reference>
<gene>
    <name evidence="1" type="ORF">UTRI_03868</name>
</gene>